<organism evidence="1 2">
    <name type="scientific">Helicobacter didelphidarum</name>
    <dbReference type="NCBI Taxonomy" id="2040648"/>
    <lineage>
        <taxon>Bacteria</taxon>
        <taxon>Pseudomonadati</taxon>
        <taxon>Campylobacterota</taxon>
        <taxon>Epsilonproteobacteria</taxon>
        <taxon>Campylobacterales</taxon>
        <taxon>Helicobacteraceae</taxon>
        <taxon>Helicobacter</taxon>
    </lineage>
</organism>
<gene>
    <name evidence="1" type="ORF">CQA53_09755</name>
</gene>
<accession>A0A3D8I9N7</accession>
<reference evidence="1 2" key="1">
    <citation type="submission" date="2018-04" db="EMBL/GenBank/DDBJ databases">
        <title>Novel Campyloabacter and Helicobacter Species and Strains.</title>
        <authorList>
            <person name="Mannion A.J."/>
            <person name="Shen Z."/>
            <person name="Fox J.G."/>
        </authorList>
    </citation>
    <scope>NUCLEOTIDE SEQUENCE [LARGE SCALE GENOMIC DNA]</scope>
    <source>
        <strain evidence="1 2">MIT 17-337</strain>
    </source>
</reference>
<keyword evidence="2" id="KW-1185">Reference proteome</keyword>
<dbReference type="RefSeq" id="WP_115543807.1">
    <property type="nucleotide sequence ID" value="NZ_NXLQ01000040.1"/>
</dbReference>
<sequence length="244" mass="28803">MKHILLINILCVYLLGVNFSVYCVENELREDVVDCAEPSFDCAKVISRAEEFSRVESFMCDEFYNYNKFSDIFFTSYYNLIMKNISKSERLKVKAIAKEAMRKRDDISHTIHEIDLYIENLEKQAESDDEEEAEEADQTLRVYARKLSDPYDGITYQIELAYMQGVLELTWYLLKNNPELFTKIFKYTEKYKSIFYTEKEFINRLENKNDGIVASAELFMSLLENLYKDNLIDKTGKLIVKIDK</sequence>
<comment type="caution">
    <text evidence="1">The sequence shown here is derived from an EMBL/GenBank/DDBJ whole genome shotgun (WGS) entry which is preliminary data.</text>
</comment>
<evidence type="ECO:0000313" key="1">
    <source>
        <dbReference type="EMBL" id="RDU61828.1"/>
    </source>
</evidence>
<proteinExistence type="predicted"/>
<protein>
    <submittedName>
        <fullName evidence="1">Uncharacterized protein</fullName>
    </submittedName>
</protein>
<name>A0A3D8I9N7_9HELI</name>
<dbReference type="AlphaFoldDB" id="A0A3D8I9N7"/>
<dbReference type="OrthoDB" id="5326318at2"/>
<evidence type="ECO:0000313" key="2">
    <source>
        <dbReference type="Proteomes" id="UP000256379"/>
    </source>
</evidence>
<dbReference type="Proteomes" id="UP000256379">
    <property type="component" value="Unassembled WGS sequence"/>
</dbReference>
<dbReference type="EMBL" id="NXLQ01000040">
    <property type="protein sequence ID" value="RDU61828.1"/>
    <property type="molecule type" value="Genomic_DNA"/>
</dbReference>